<sequence>MHTRKPITKSTPNTPQNRTSLSHISHFLRQNAPLPAASPRLWTPGRTILHLHTESSIVVILEIKILA</sequence>
<evidence type="ECO:0000313" key="1">
    <source>
        <dbReference type="EMBL" id="URE01806.1"/>
    </source>
</evidence>
<proteinExistence type="predicted"/>
<dbReference type="AlphaFoldDB" id="A0A9E7K1T6"/>
<protein>
    <submittedName>
        <fullName evidence="1">Uncharacterized protein</fullName>
    </submittedName>
</protein>
<name>A0A9E7K1T6_9LILI</name>
<evidence type="ECO:0000313" key="2">
    <source>
        <dbReference type="Proteomes" id="UP001055439"/>
    </source>
</evidence>
<reference evidence="1" key="1">
    <citation type="submission" date="2022-05" db="EMBL/GenBank/DDBJ databases">
        <title>The Musa troglodytarum L. genome provides insights into the mechanism of non-climacteric behaviour and enrichment of carotenoids.</title>
        <authorList>
            <person name="Wang J."/>
        </authorList>
    </citation>
    <scope>NUCLEOTIDE SEQUENCE</scope>
    <source>
        <tissue evidence="1">Leaf</tissue>
    </source>
</reference>
<dbReference type="EMBL" id="CP097507">
    <property type="protein sequence ID" value="URE01806.1"/>
    <property type="molecule type" value="Genomic_DNA"/>
</dbReference>
<organism evidence="1 2">
    <name type="scientific">Musa troglodytarum</name>
    <name type="common">fe'i banana</name>
    <dbReference type="NCBI Taxonomy" id="320322"/>
    <lineage>
        <taxon>Eukaryota</taxon>
        <taxon>Viridiplantae</taxon>
        <taxon>Streptophyta</taxon>
        <taxon>Embryophyta</taxon>
        <taxon>Tracheophyta</taxon>
        <taxon>Spermatophyta</taxon>
        <taxon>Magnoliopsida</taxon>
        <taxon>Liliopsida</taxon>
        <taxon>Zingiberales</taxon>
        <taxon>Musaceae</taxon>
        <taxon>Musa</taxon>
    </lineage>
</organism>
<accession>A0A9E7K1T6</accession>
<dbReference type="Proteomes" id="UP001055439">
    <property type="component" value="Chromosome 5"/>
</dbReference>
<keyword evidence="2" id="KW-1185">Reference proteome</keyword>
<gene>
    <name evidence="1" type="ORF">MUK42_02636</name>
</gene>